<organism evidence="1 2">
    <name type="scientific">Nonomuraea pusilla</name>
    <dbReference type="NCBI Taxonomy" id="46177"/>
    <lineage>
        <taxon>Bacteria</taxon>
        <taxon>Bacillati</taxon>
        <taxon>Actinomycetota</taxon>
        <taxon>Actinomycetes</taxon>
        <taxon>Streptosporangiales</taxon>
        <taxon>Streptosporangiaceae</taxon>
        <taxon>Nonomuraea</taxon>
    </lineage>
</organism>
<dbReference type="EMBL" id="FOBF01000058">
    <property type="protein sequence ID" value="SEN90386.1"/>
    <property type="molecule type" value="Genomic_DNA"/>
</dbReference>
<name>A0A1H8KD08_9ACTN</name>
<gene>
    <name evidence="1" type="ORF">SAMN05660976_08572</name>
</gene>
<dbReference type="GO" id="GO:0003677">
    <property type="term" value="F:DNA binding"/>
    <property type="evidence" value="ECO:0007669"/>
    <property type="project" value="InterPro"/>
</dbReference>
<evidence type="ECO:0000313" key="2">
    <source>
        <dbReference type="Proteomes" id="UP000198953"/>
    </source>
</evidence>
<dbReference type="InterPro" id="IPR001387">
    <property type="entry name" value="Cro/C1-type_HTH"/>
</dbReference>
<dbReference type="AlphaFoldDB" id="A0A1H8KD08"/>
<dbReference type="CDD" id="cd00093">
    <property type="entry name" value="HTH_XRE"/>
    <property type="match status" value="1"/>
</dbReference>
<dbReference type="Proteomes" id="UP000198953">
    <property type="component" value="Unassembled WGS sequence"/>
</dbReference>
<sequence>MHSQNGTRPTIRLRRHEWDKRMKAKQLPTAHARAERIGVSRWTVMRVEKGGMRPGESFIAAVLDAFTDIRFEDVFEIEQVSS</sequence>
<dbReference type="STRING" id="46177.SAMN05660976_08572"/>
<evidence type="ECO:0000313" key="1">
    <source>
        <dbReference type="EMBL" id="SEN90386.1"/>
    </source>
</evidence>
<evidence type="ECO:0008006" key="3">
    <source>
        <dbReference type="Google" id="ProtNLM"/>
    </source>
</evidence>
<proteinExistence type="predicted"/>
<reference evidence="1 2" key="1">
    <citation type="submission" date="2016-10" db="EMBL/GenBank/DDBJ databases">
        <authorList>
            <person name="de Groot N.N."/>
        </authorList>
    </citation>
    <scope>NUCLEOTIDE SEQUENCE [LARGE SCALE GENOMIC DNA]</scope>
    <source>
        <strain evidence="1 2">DSM 43357</strain>
    </source>
</reference>
<dbReference type="InterPro" id="IPR010982">
    <property type="entry name" value="Lambda_DNA-bd_dom_sf"/>
</dbReference>
<protein>
    <recommendedName>
        <fullName evidence="3">DNA-binding transcriptional regulator, XRE-family HTH domain</fullName>
    </recommendedName>
</protein>
<accession>A0A1H8KD08</accession>
<keyword evidence="2" id="KW-1185">Reference proteome</keyword>
<dbReference type="SUPFAM" id="SSF47413">
    <property type="entry name" value="lambda repressor-like DNA-binding domains"/>
    <property type="match status" value="1"/>
</dbReference>